<evidence type="ECO:0000313" key="1">
    <source>
        <dbReference type="Ensembl" id="ENSOSUP00000007399.1"/>
    </source>
</evidence>
<evidence type="ECO:0000313" key="2">
    <source>
        <dbReference type="Proteomes" id="UP000694552"/>
    </source>
</evidence>
<reference evidence="1" key="1">
    <citation type="submission" date="2025-08" db="UniProtKB">
        <authorList>
            <consortium name="Ensembl"/>
        </authorList>
    </citation>
    <scope>IDENTIFICATION</scope>
</reference>
<sequence>MSRKGKCNQQSQLVLLSDPAVFCTFLSECRPEKLSPHPYQSFAGDNMTALHASQCYLKT</sequence>
<dbReference type="Ensembl" id="ENSOSUT00000007689.1">
    <property type="protein sequence ID" value="ENSOSUP00000007399.1"/>
    <property type="gene ID" value="ENSOSUG00000005492.1"/>
</dbReference>
<reference evidence="1" key="2">
    <citation type="submission" date="2025-09" db="UniProtKB">
        <authorList>
            <consortium name="Ensembl"/>
        </authorList>
    </citation>
    <scope>IDENTIFICATION</scope>
</reference>
<accession>A0A8C8AMG7</accession>
<organism evidence="1 2">
    <name type="scientific">Otus sunia</name>
    <name type="common">Oriental scops-owl</name>
    <dbReference type="NCBI Taxonomy" id="257818"/>
    <lineage>
        <taxon>Eukaryota</taxon>
        <taxon>Metazoa</taxon>
        <taxon>Chordata</taxon>
        <taxon>Craniata</taxon>
        <taxon>Vertebrata</taxon>
        <taxon>Euteleostomi</taxon>
        <taxon>Archelosauria</taxon>
        <taxon>Archosauria</taxon>
        <taxon>Dinosauria</taxon>
        <taxon>Saurischia</taxon>
        <taxon>Theropoda</taxon>
        <taxon>Coelurosauria</taxon>
        <taxon>Aves</taxon>
        <taxon>Neognathae</taxon>
        <taxon>Neoaves</taxon>
        <taxon>Telluraves</taxon>
        <taxon>Strigiformes</taxon>
        <taxon>Strigidae</taxon>
        <taxon>Otus</taxon>
    </lineage>
</organism>
<name>A0A8C8AMG7_9STRI</name>
<protein>
    <submittedName>
        <fullName evidence="1">Uncharacterized protein</fullName>
    </submittedName>
</protein>
<dbReference type="Proteomes" id="UP000694552">
    <property type="component" value="Unplaced"/>
</dbReference>
<proteinExistence type="predicted"/>
<dbReference type="AlphaFoldDB" id="A0A8C8AMG7"/>
<keyword evidence="2" id="KW-1185">Reference proteome</keyword>